<proteinExistence type="predicted"/>
<gene>
    <name evidence="1" type="ORF">K1T71_012102</name>
</gene>
<name>A0ACC1CKL3_9NEOP</name>
<accession>A0ACC1CKL3</accession>
<evidence type="ECO:0000313" key="2">
    <source>
        <dbReference type="Proteomes" id="UP000824533"/>
    </source>
</evidence>
<organism evidence="1 2">
    <name type="scientific">Dendrolimus kikuchii</name>
    <dbReference type="NCBI Taxonomy" id="765133"/>
    <lineage>
        <taxon>Eukaryota</taxon>
        <taxon>Metazoa</taxon>
        <taxon>Ecdysozoa</taxon>
        <taxon>Arthropoda</taxon>
        <taxon>Hexapoda</taxon>
        <taxon>Insecta</taxon>
        <taxon>Pterygota</taxon>
        <taxon>Neoptera</taxon>
        <taxon>Endopterygota</taxon>
        <taxon>Lepidoptera</taxon>
        <taxon>Glossata</taxon>
        <taxon>Ditrysia</taxon>
        <taxon>Bombycoidea</taxon>
        <taxon>Lasiocampidae</taxon>
        <taxon>Dendrolimus</taxon>
    </lineage>
</organism>
<dbReference type="Proteomes" id="UP000824533">
    <property type="component" value="Linkage Group LG22"/>
</dbReference>
<evidence type="ECO:0000313" key="1">
    <source>
        <dbReference type="EMBL" id="KAJ0172129.1"/>
    </source>
</evidence>
<sequence length="674" mass="76767">MQKNHTGIVKKLSGIEKKVTNLEKKLTSLEKKKLSGVEKKVTNLEKKLTSLEKKKLSGIEKKVTNLEKKLTSLEKKKLSGVEKKVTNLEKKLTSLEKKKLSGIEKKVTNLEKKLTSLEKKKLSGVEKKVTNLEKKLTSLEKKKLSGVEKNFIGCYNFLLVFPYAVKSLSMLGESYVKYLLDAGHQVTYVSPFPVKDISNKNFRLIQVSENIGILARSRMNKIKDHVNNNDTFSMDFVMKSSGNLNDIQYFQESALSMALSTFENEEVKKLLNGSDTFDGVVVDWFQTEIYAALASLYGCPLIWSHSMGINWQVLQLVHEPTNAAYTADYLSPNVPPFNLYQRLEELWVQIKSSLIKRFIIAPKEEYHYEKIFKPLFEKRNKMVPKYNDVVYNASFLFVNEHQASGSIPAIPHNVKLIGGYHIDTPVKTLSEDLQTAMDEAANGVIYFSMGSSWQSKDIPKPVKMRLLKMFSKLKQMVIWKYEEDLPALPDNVKIVKWAPQQSILAHSNCKIFITHGGISSAIEAIHFGVPVIGIPIYIDQFNNINKAVVNGYAIKVDLTVNLAEDVRRAIEEMVRNPKYTKRVKELSEIYHDRVTRPGVEMVHWLQHVIRTYGANHLRSPALEVPVYQKIYLDLLAIFIIIILGSIVAITLLVKKTSVILNNVKYRVVVKNKED</sequence>
<dbReference type="EMBL" id="CM034408">
    <property type="protein sequence ID" value="KAJ0172129.1"/>
    <property type="molecule type" value="Genomic_DNA"/>
</dbReference>
<keyword evidence="2" id="KW-1185">Reference proteome</keyword>
<reference evidence="1 2" key="1">
    <citation type="journal article" date="2021" name="Front. Genet.">
        <title>Chromosome-Level Genome Assembly Reveals Significant Gene Expansion in the Toll and IMD Signaling Pathways of Dendrolimus kikuchii.</title>
        <authorList>
            <person name="Zhou J."/>
            <person name="Wu P."/>
            <person name="Xiong Z."/>
            <person name="Liu N."/>
            <person name="Zhao N."/>
            <person name="Ji M."/>
            <person name="Qiu Y."/>
            <person name="Yang B."/>
        </authorList>
    </citation>
    <scope>NUCLEOTIDE SEQUENCE [LARGE SCALE GENOMIC DNA]</scope>
    <source>
        <strain evidence="1">Ann1</strain>
    </source>
</reference>
<comment type="caution">
    <text evidence="1">The sequence shown here is derived from an EMBL/GenBank/DDBJ whole genome shotgun (WGS) entry which is preliminary data.</text>
</comment>
<protein>
    <submittedName>
        <fullName evidence="1">Uncharacterized protein</fullName>
    </submittedName>
</protein>